<name>A0A2K1LBE4_PHYPA</name>
<evidence type="ECO:0000313" key="3">
    <source>
        <dbReference type="EnsemblPlants" id="PAC:32971496.CDS.1"/>
    </source>
</evidence>
<dbReference type="AlphaFoldDB" id="A0A2K1LBE4"/>
<dbReference type="EMBL" id="ABEU02000001">
    <property type="protein sequence ID" value="PNR63337.1"/>
    <property type="molecule type" value="Genomic_DNA"/>
</dbReference>
<protein>
    <submittedName>
        <fullName evidence="2 3">Uncharacterized protein</fullName>
    </submittedName>
</protein>
<keyword evidence="1" id="KW-1133">Transmembrane helix</keyword>
<feature type="transmembrane region" description="Helical" evidence="1">
    <location>
        <begin position="149"/>
        <end position="171"/>
    </location>
</feature>
<keyword evidence="4" id="KW-1185">Reference proteome</keyword>
<dbReference type="InParanoid" id="A0A2K1LBE4"/>
<reference evidence="2 4" key="1">
    <citation type="journal article" date="2008" name="Science">
        <title>The Physcomitrella genome reveals evolutionary insights into the conquest of land by plants.</title>
        <authorList>
            <person name="Rensing S."/>
            <person name="Lang D."/>
            <person name="Zimmer A."/>
            <person name="Terry A."/>
            <person name="Salamov A."/>
            <person name="Shapiro H."/>
            <person name="Nishiyama T."/>
            <person name="Perroud P.-F."/>
            <person name="Lindquist E."/>
            <person name="Kamisugi Y."/>
            <person name="Tanahashi T."/>
            <person name="Sakakibara K."/>
            <person name="Fujita T."/>
            <person name="Oishi K."/>
            <person name="Shin-I T."/>
            <person name="Kuroki Y."/>
            <person name="Toyoda A."/>
            <person name="Suzuki Y."/>
            <person name="Hashimoto A."/>
            <person name="Yamaguchi K."/>
            <person name="Sugano A."/>
            <person name="Kohara Y."/>
            <person name="Fujiyama A."/>
            <person name="Anterola A."/>
            <person name="Aoki S."/>
            <person name="Ashton N."/>
            <person name="Barbazuk W.B."/>
            <person name="Barker E."/>
            <person name="Bennetzen J."/>
            <person name="Bezanilla M."/>
            <person name="Blankenship R."/>
            <person name="Cho S.H."/>
            <person name="Dutcher S."/>
            <person name="Estelle M."/>
            <person name="Fawcett J.A."/>
            <person name="Gundlach H."/>
            <person name="Hanada K."/>
            <person name="Heyl A."/>
            <person name="Hicks K.A."/>
            <person name="Hugh J."/>
            <person name="Lohr M."/>
            <person name="Mayer K."/>
            <person name="Melkozernov A."/>
            <person name="Murata T."/>
            <person name="Nelson D."/>
            <person name="Pils B."/>
            <person name="Prigge M."/>
            <person name="Reiss B."/>
            <person name="Renner T."/>
            <person name="Rombauts S."/>
            <person name="Rushton P."/>
            <person name="Sanderfoot A."/>
            <person name="Schween G."/>
            <person name="Shiu S.-H."/>
            <person name="Stueber K."/>
            <person name="Theodoulou F.L."/>
            <person name="Tu H."/>
            <person name="Van de Peer Y."/>
            <person name="Verrier P.J."/>
            <person name="Waters E."/>
            <person name="Wood A."/>
            <person name="Yang L."/>
            <person name="Cove D."/>
            <person name="Cuming A."/>
            <person name="Hasebe M."/>
            <person name="Lucas S."/>
            <person name="Mishler D.B."/>
            <person name="Reski R."/>
            <person name="Grigoriev I."/>
            <person name="Quatrano R.S."/>
            <person name="Boore J.L."/>
        </authorList>
    </citation>
    <scope>NUCLEOTIDE SEQUENCE [LARGE SCALE GENOMIC DNA]</scope>
    <source>
        <strain evidence="3 4">cv. Gransden 2004</strain>
    </source>
</reference>
<dbReference type="EnsemblPlants" id="Pp3c1_38060V3.1">
    <property type="protein sequence ID" value="PAC:32971496.CDS.1"/>
    <property type="gene ID" value="Pp3c1_38060"/>
</dbReference>
<sequence length="291" mass="33810">MNVAVFSYFNAGFKYGVGLAYEGGPLFVFGATAFTIYKALADEKEHRSIQTGNNLAIAMLVFTGLWIIHSVSYRLYGYRVDWRLEKRWRLPDADNDQQDPRFHLGAAQGHPTWRTPLGQSTSVIMTALAWSMVRVVKQDLALQQCRPDWVFHTMLFGAPSLISFTIVWNIFHGTRCRKIIDLLGHGDELNPSLKQMWRRFRNLLKDLLRGRSDLPDPSTHYTKFSKYPGYISYKYFMDSNFRHKLPDSICYDNNNERRRFYVLREYVQAAALQDMERNSLSVEIVPSSRLT</sequence>
<dbReference type="Proteomes" id="UP000006727">
    <property type="component" value="Chromosome 1"/>
</dbReference>
<accession>A0A2K1LBE4</accession>
<gene>
    <name evidence="2" type="ORF">PHYPA_001762</name>
</gene>
<proteinExistence type="predicted"/>
<keyword evidence="1" id="KW-0472">Membrane</keyword>
<evidence type="ECO:0000313" key="4">
    <source>
        <dbReference type="Proteomes" id="UP000006727"/>
    </source>
</evidence>
<evidence type="ECO:0000313" key="2">
    <source>
        <dbReference type="EMBL" id="PNR63337.1"/>
    </source>
</evidence>
<evidence type="ECO:0000256" key="1">
    <source>
        <dbReference type="SAM" id="Phobius"/>
    </source>
</evidence>
<keyword evidence="1" id="KW-0812">Transmembrane</keyword>
<reference evidence="3" key="3">
    <citation type="submission" date="2020-12" db="UniProtKB">
        <authorList>
            <consortium name="EnsemblPlants"/>
        </authorList>
    </citation>
    <scope>IDENTIFICATION</scope>
</reference>
<feature type="transmembrane region" description="Helical" evidence="1">
    <location>
        <begin position="20"/>
        <end position="40"/>
    </location>
</feature>
<organism evidence="2">
    <name type="scientific">Physcomitrium patens</name>
    <name type="common">Spreading-leaved earth moss</name>
    <name type="synonym">Physcomitrella patens</name>
    <dbReference type="NCBI Taxonomy" id="3218"/>
    <lineage>
        <taxon>Eukaryota</taxon>
        <taxon>Viridiplantae</taxon>
        <taxon>Streptophyta</taxon>
        <taxon>Embryophyta</taxon>
        <taxon>Bryophyta</taxon>
        <taxon>Bryophytina</taxon>
        <taxon>Bryopsida</taxon>
        <taxon>Funariidae</taxon>
        <taxon>Funariales</taxon>
        <taxon>Funariaceae</taxon>
        <taxon>Physcomitrium</taxon>
    </lineage>
</organism>
<dbReference type="Gramene" id="Pp3c1_38060V3.1">
    <property type="protein sequence ID" value="PAC:32971496.CDS.1"/>
    <property type="gene ID" value="Pp3c1_38060"/>
</dbReference>
<feature type="transmembrane region" description="Helical" evidence="1">
    <location>
        <begin position="52"/>
        <end position="76"/>
    </location>
</feature>
<reference evidence="2 4" key="2">
    <citation type="journal article" date="2018" name="Plant J.">
        <title>The Physcomitrella patens chromosome-scale assembly reveals moss genome structure and evolution.</title>
        <authorList>
            <person name="Lang D."/>
            <person name="Ullrich K.K."/>
            <person name="Murat F."/>
            <person name="Fuchs J."/>
            <person name="Jenkins J."/>
            <person name="Haas F.B."/>
            <person name="Piednoel M."/>
            <person name="Gundlach H."/>
            <person name="Van Bel M."/>
            <person name="Meyberg R."/>
            <person name="Vives C."/>
            <person name="Morata J."/>
            <person name="Symeonidi A."/>
            <person name="Hiss M."/>
            <person name="Muchero W."/>
            <person name="Kamisugi Y."/>
            <person name="Saleh O."/>
            <person name="Blanc G."/>
            <person name="Decker E.L."/>
            <person name="van Gessel N."/>
            <person name="Grimwood J."/>
            <person name="Hayes R.D."/>
            <person name="Graham S.W."/>
            <person name="Gunter L.E."/>
            <person name="McDaniel S.F."/>
            <person name="Hoernstein S.N.W."/>
            <person name="Larsson A."/>
            <person name="Li F.W."/>
            <person name="Perroud P.F."/>
            <person name="Phillips J."/>
            <person name="Ranjan P."/>
            <person name="Rokshar D.S."/>
            <person name="Rothfels C.J."/>
            <person name="Schneider L."/>
            <person name="Shu S."/>
            <person name="Stevenson D.W."/>
            <person name="Thummler F."/>
            <person name="Tillich M."/>
            <person name="Villarreal Aguilar J.C."/>
            <person name="Widiez T."/>
            <person name="Wong G.K."/>
            <person name="Wymore A."/>
            <person name="Zhang Y."/>
            <person name="Zimmer A.D."/>
            <person name="Quatrano R.S."/>
            <person name="Mayer K.F.X."/>
            <person name="Goodstein D."/>
            <person name="Casacuberta J.M."/>
            <person name="Vandepoele K."/>
            <person name="Reski R."/>
            <person name="Cuming A.C."/>
            <person name="Tuskan G.A."/>
            <person name="Maumus F."/>
            <person name="Salse J."/>
            <person name="Schmutz J."/>
            <person name="Rensing S.A."/>
        </authorList>
    </citation>
    <scope>NUCLEOTIDE SEQUENCE [LARGE SCALE GENOMIC DNA]</scope>
    <source>
        <strain evidence="3 4">cv. Gransden 2004</strain>
    </source>
</reference>